<keyword evidence="4 8" id="KW-0812">Transmembrane</keyword>
<evidence type="ECO:0000256" key="2">
    <source>
        <dbReference type="ARBA" id="ARBA00007776"/>
    </source>
</evidence>
<dbReference type="GO" id="GO:0008360">
    <property type="term" value="P:regulation of cell shape"/>
    <property type="evidence" value="ECO:0007669"/>
    <property type="project" value="UniProtKB-KW"/>
</dbReference>
<evidence type="ECO:0000256" key="4">
    <source>
        <dbReference type="ARBA" id="ARBA00022692"/>
    </source>
</evidence>
<keyword evidence="5" id="KW-0133">Cell shape</keyword>
<evidence type="ECO:0000256" key="6">
    <source>
        <dbReference type="ARBA" id="ARBA00022989"/>
    </source>
</evidence>
<comment type="subcellular location">
    <subcellularLocation>
        <location evidence="1">Cell membrane</location>
        <topology evidence="1">Multi-pass membrane protein</topology>
    </subcellularLocation>
</comment>
<dbReference type="AlphaFoldDB" id="A0A5M6ZJW7"/>
<feature type="transmembrane region" description="Helical" evidence="8">
    <location>
        <begin position="106"/>
        <end position="126"/>
    </location>
</feature>
<keyword evidence="6 8" id="KW-1133">Transmembrane helix</keyword>
<name>A0A5M6ZJW7_9PROT</name>
<evidence type="ECO:0000256" key="5">
    <source>
        <dbReference type="ARBA" id="ARBA00022960"/>
    </source>
</evidence>
<reference evidence="9 10" key="1">
    <citation type="submission" date="2019-09" db="EMBL/GenBank/DDBJ databases">
        <authorList>
            <person name="Kevbrin V."/>
            <person name="Grouzdev D.S."/>
        </authorList>
    </citation>
    <scope>NUCLEOTIDE SEQUENCE [LARGE SCALE GENOMIC DNA]</scope>
    <source>
        <strain evidence="9 10">G-192</strain>
    </source>
</reference>
<evidence type="ECO:0000256" key="1">
    <source>
        <dbReference type="ARBA" id="ARBA00004651"/>
    </source>
</evidence>
<protein>
    <submittedName>
        <fullName evidence="9">Rod shape-determining protein MreD</fullName>
    </submittedName>
</protein>
<dbReference type="EMBL" id="VWOJ01000001">
    <property type="protein sequence ID" value="KAA5804630.1"/>
    <property type="molecule type" value="Genomic_DNA"/>
</dbReference>
<keyword evidence="10" id="KW-1185">Reference proteome</keyword>
<dbReference type="NCBIfam" id="TIGR03426">
    <property type="entry name" value="shape_MreD"/>
    <property type="match status" value="1"/>
</dbReference>
<accession>A0A5M6ZJW7</accession>
<comment type="caution">
    <text evidence="9">The sequence shown here is derived from an EMBL/GenBank/DDBJ whole genome shotgun (WGS) entry which is preliminary data.</text>
</comment>
<evidence type="ECO:0000256" key="7">
    <source>
        <dbReference type="ARBA" id="ARBA00023136"/>
    </source>
</evidence>
<feature type="transmembrane region" description="Helical" evidence="8">
    <location>
        <begin position="12"/>
        <end position="31"/>
    </location>
</feature>
<evidence type="ECO:0000313" key="10">
    <source>
        <dbReference type="Proteomes" id="UP000325122"/>
    </source>
</evidence>
<dbReference type="GO" id="GO:0005886">
    <property type="term" value="C:plasma membrane"/>
    <property type="evidence" value="ECO:0007669"/>
    <property type="project" value="UniProtKB-SubCell"/>
</dbReference>
<evidence type="ECO:0000313" key="9">
    <source>
        <dbReference type="EMBL" id="KAA5804630.1"/>
    </source>
</evidence>
<keyword evidence="3" id="KW-1003">Cell membrane</keyword>
<gene>
    <name evidence="9" type="primary">mreD</name>
    <name evidence="9" type="ORF">F1654_01080</name>
</gene>
<feature type="transmembrane region" description="Helical" evidence="8">
    <location>
        <begin position="132"/>
        <end position="160"/>
    </location>
</feature>
<comment type="similarity">
    <text evidence="2">Belongs to the MreD family.</text>
</comment>
<proteinExistence type="inferred from homology"/>
<evidence type="ECO:0000256" key="8">
    <source>
        <dbReference type="SAM" id="Phobius"/>
    </source>
</evidence>
<dbReference type="Proteomes" id="UP000325122">
    <property type="component" value="Unassembled WGS sequence"/>
</dbReference>
<feature type="transmembrane region" description="Helical" evidence="8">
    <location>
        <begin position="75"/>
        <end position="94"/>
    </location>
</feature>
<evidence type="ECO:0000256" key="3">
    <source>
        <dbReference type="ARBA" id="ARBA00022475"/>
    </source>
</evidence>
<keyword evidence="7 8" id="KW-0472">Membrane</keyword>
<dbReference type="InterPro" id="IPR007227">
    <property type="entry name" value="Cell_shape_determining_MreD"/>
</dbReference>
<dbReference type="RefSeq" id="WP_150021661.1">
    <property type="nucleotide sequence ID" value="NZ_VWOJ01000001.1"/>
</dbReference>
<organism evidence="9 10">
    <name type="scientific">Alkalicaulis satelles</name>
    <dbReference type="NCBI Taxonomy" id="2609175"/>
    <lineage>
        <taxon>Bacteria</taxon>
        <taxon>Pseudomonadati</taxon>
        <taxon>Pseudomonadota</taxon>
        <taxon>Alphaproteobacteria</taxon>
        <taxon>Maricaulales</taxon>
        <taxon>Maricaulaceae</taxon>
        <taxon>Alkalicaulis</taxon>
    </lineage>
</organism>
<sequence length="175" mass="18605">MMGAARDREALWPSVTAYVLTLGFALVLYSAPSSVGGLPDLTPSWPLIVLFIWSVRRPWFVSPPVILLVGLLQDLISGGVLGVWALAYLAAFALARPRSEEGSADFGPLVVRFAILCAIAYALSWGAGSAAIGAWAGVAPLITEAIMTILVFPVLGWLFARRKDRSAMFNSGRGG</sequence>